<dbReference type="Proteomes" id="UP000663848">
    <property type="component" value="Unassembled WGS sequence"/>
</dbReference>
<dbReference type="EMBL" id="CAJOBR010024631">
    <property type="protein sequence ID" value="CAF4962126.1"/>
    <property type="molecule type" value="Genomic_DNA"/>
</dbReference>
<reference evidence="1" key="1">
    <citation type="submission" date="2021-02" db="EMBL/GenBank/DDBJ databases">
        <authorList>
            <person name="Nowell W R."/>
        </authorList>
    </citation>
    <scope>NUCLEOTIDE SEQUENCE</scope>
</reference>
<dbReference type="AlphaFoldDB" id="A0A821YI11"/>
<protein>
    <submittedName>
        <fullName evidence="1">Uncharacterized protein</fullName>
    </submittedName>
</protein>
<feature type="non-terminal residue" evidence="1">
    <location>
        <position position="1"/>
    </location>
</feature>
<proteinExistence type="predicted"/>
<evidence type="ECO:0000313" key="2">
    <source>
        <dbReference type="Proteomes" id="UP000663848"/>
    </source>
</evidence>
<sequence>SLPIVKILRDQYEHQLDEDREIRGQYERLIQEKERKIFMDPGEPIRYRIPSDSMGSYYPTKSRWIPG</sequence>
<organism evidence="1 2">
    <name type="scientific">Rotaria socialis</name>
    <dbReference type="NCBI Taxonomy" id="392032"/>
    <lineage>
        <taxon>Eukaryota</taxon>
        <taxon>Metazoa</taxon>
        <taxon>Spiralia</taxon>
        <taxon>Gnathifera</taxon>
        <taxon>Rotifera</taxon>
        <taxon>Eurotatoria</taxon>
        <taxon>Bdelloidea</taxon>
        <taxon>Philodinida</taxon>
        <taxon>Philodinidae</taxon>
        <taxon>Rotaria</taxon>
    </lineage>
</organism>
<comment type="caution">
    <text evidence="1">The sequence shown here is derived from an EMBL/GenBank/DDBJ whole genome shotgun (WGS) entry which is preliminary data.</text>
</comment>
<name>A0A821YI11_9BILA</name>
<gene>
    <name evidence="1" type="ORF">QYT958_LOCUS34383</name>
</gene>
<accession>A0A821YI11</accession>
<evidence type="ECO:0000313" key="1">
    <source>
        <dbReference type="EMBL" id="CAF4962126.1"/>
    </source>
</evidence>